<evidence type="ECO:0000256" key="9">
    <source>
        <dbReference type="ARBA" id="ARBA00032319"/>
    </source>
</evidence>
<dbReference type="Proteomes" id="UP000226431">
    <property type="component" value="Unassembled WGS sequence"/>
</dbReference>
<comment type="subcellular location">
    <subcellularLocation>
        <location evidence="1">Nucleus</location>
    </subcellularLocation>
</comment>
<keyword evidence="12" id="KW-1185">Reference proteome</keyword>
<dbReference type="GO" id="GO:0050660">
    <property type="term" value="F:flavin adenine dinucleotide binding"/>
    <property type="evidence" value="ECO:0007669"/>
    <property type="project" value="InterPro"/>
</dbReference>
<dbReference type="EMBL" id="NJES01000670">
    <property type="protein sequence ID" value="PHH70086.1"/>
    <property type="molecule type" value="Genomic_DNA"/>
</dbReference>
<dbReference type="GO" id="GO:0005634">
    <property type="term" value="C:nucleus"/>
    <property type="evidence" value="ECO:0007669"/>
    <property type="project" value="UniProtKB-SubCell"/>
</dbReference>
<evidence type="ECO:0000256" key="7">
    <source>
        <dbReference type="ARBA" id="ARBA00023002"/>
    </source>
</evidence>
<dbReference type="PANTHER" id="PTHR12945:SF0">
    <property type="entry name" value="TRNA (ADENINE(58)-N(1))-METHYLTRANSFERASE NON-CATALYTIC SUBUNIT TRM6"/>
    <property type="match status" value="1"/>
</dbReference>
<organism evidence="11 12">
    <name type="scientific">Ophiocordyceps camponoti-rufipedis</name>
    <dbReference type="NCBI Taxonomy" id="2004952"/>
    <lineage>
        <taxon>Eukaryota</taxon>
        <taxon>Fungi</taxon>
        <taxon>Dikarya</taxon>
        <taxon>Ascomycota</taxon>
        <taxon>Pezizomycotina</taxon>
        <taxon>Sordariomycetes</taxon>
        <taxon>Hypocreomycetidae</taxon>
        <taxon>Hypocreales</taxon>
        <taxon>Ophiocordycipitaceae</taxon>
        <taxon>Ophiocordyceps</taxon>
    </lineage>
</organism>
<keyword evidence="6" id="KW-0274">FAD</keyword>
<dbReference type="PANTHER" id="PTHR12945">
    <property type="entry name" value="TRANSLATION INITIATION FACTOR EIF3-RELATED"/>
    <property type="match status" value="1"/>
</dbReference>
<evidence type="ECO:0000313" key="12">
    <source>
        <dbReference type="Proteomes" id="UP000226431"/>
    </source>
</evidence>
<evidence type="ECO:0000313" key="11">
    <source>
        <dbReference type="EMBL" id="PHH70086.1"/>
    </source>
</evidence>
<reference evidence="11 12" key="1">
    <citation type="submission" date="2017-06" db="EMBL/GenBank/DDBJ databases">
        <title>Ant-infecting Ophiocordyceps genomes reveal a high diversity of potential behavioral manipulation genes and a possible major role for enterotoxins.</title>
        <authorList>
            <person name="De Bekker C."/>
            <person name="Evans H.C."/>
            <person name="Brachmann A."/>
            <person name="Hughes D.P."/>
        </authorList>
    </citation>
    <scope>NUCLEOTIDE SEQUENCE [LARGE SCALE GENOMIC DNA]</scope>
    <source>
        <strain evidence="11 12">Map16</strain>
    </source>
</reference>
<dbReference type="Pfam" id="PF04189">
    <property type="entry name" value="Gcd10p"/>
    <property type="match status" value="1"/>
</dbReference>
<evidence type="ECO:0000256" key="4">
    <source>
        <dbReference type="ARBA" id="ARBA00022630"/>
    </source>
</evidence>
<keyword evidence="5" id="KW-0819">tRNA processing</keyword>
<dbReference type="SUPFAM" id="SSF51905">
    <property type="entry name" value="FAD/NAD(P)-binding domain"/>
    <property type="match status" value="1"/>
</dbReference>
<proteinExistence type="inferred from homology"/>
<keyword evidence="8" id="KW-0539">Nucleus</keyword>
<dbReference type="InterPro" id="IPR036188">
    <property type="entry name" value="FAD/NAD-bd_sf"/>
</dbReference>
<feature type="region of interest" description="Disordered" evidence="10">
    <location>
        <begin position="795"/>
        <end position="838"/>
    </location>
</feature>
<comment type="similarity">
    <text evidence="2">Belongs to the TRM6/GCD10 family.</text>
</comment>
<dbReference type="GO" id="GO:0031515">
    <property type="term" value="C:tRNA (m1A) methyltransferase complex"/>
    <property type="evidence" value="ECO:0007669"/>
    <property type="project" value="InterPro"/>
</dbReference>
<accession>A0A2C5YQT9</accession>
<evidence type="ECO:0000256" key="5">
    <source>
        <dbReference type="ARBA" id="ARBA00022694"/>
    </source>
</evidence>
<comment type="caution">
    <text evidence="11">The sequence shown here is derived from an EMBL/GenBank/DDBJ whole genome shotgun (WGS) entry which is preliminary data.</text>
</comment>
<dbReference type="GO" id="GO:0030488">
    <property type="term" value="P:tRNA methylation"/>
    <property type="evidence" value="ECO:0007669"/>
    <property type="project" value="InterPro"/>
</dbReference>
<evidence type="ECO:0000256" key="10">
    <source>
        <dbReference type="SAM" id="MobiDB-lite"/>
    </source>
</evidence>
<dbReference type="AlphaFoldDB" id="A0A2C5YQT9"/>
<gene>
    <name evidence="11" type="ORF">CDD80_6258</name>
</gene>
<dbReference type="PRINTS" id="PR00370">
    <property type="entry name" value="FMOXYGENASE"/>
</dbReference>
<dbReference type="Pfam" id="PF00743">
    <property type="entry name" value="FMO-like"/>
    <property type="match status" value="2"/>
</dbReference>
<dbReference type="InterPro" id="IPR020946">
    <property type="entry name" value="Flavin_mOase-like"/>
</dbReference>
<dbReference type="InterPro" id="IPR000960">
    <property type="entry name" value="Flavin_mOase"/>
</dbReference>
<keyword evidence="4" id="KW-0285">Flavoprotein</keyword>
<evidence type="ECO:0000256" key="8">
    <source>
        <dbReference type="ARBA" id="ARBA00023242"/>
    </source>
</evidence>
<feature type="compositionally biased region" description="Basic and acidic residues" evidence="10">
    <location>
        <begin position="799"/>
        <end position="810"/>
    </location>
</feature>
<evidence type="ECO:0000256" key="2">
    <source>
        <dbReference type="ARBA" id="ARBA00008320"/>
    </source>
</evidence>
<evidence type="ECO:0000256" key="6">
    <source>
        <dbReference type="ARBA" id="ARBA00022827"/>
    </source>
</evidence>
<dbReference type="OrthoDB" id="10254665at2759"/>
<protein>
    <recommendedName>
        <fullName evidence="3">tRNA (adenine(58)-N(1))-methyltransferase non-catalytic subunit TRM6</fullName>
    </recommendedName>
    <alternativeName>
        <fullName evidence="9">tRNA(m1A58)-methyltransferase subunit TRM6</fullName>
    </alternativeName>
</protein>
<dbReference type="GO" id="GO:0004499">
    <property type="term" value="F:N,N-dimethylaniline monooxygenase activity"/>
    <property type="evidence" value="ECO:0007669"/>
    <property type="project" value="InterPro"/>
</dbReference>
<evidence type="ECO:0000256" key="3">
    <source>
        <dbReference type="ARBA" id="ARBA00021704"/>
    </source>
</evidence>
<keyword evidence="7" id="KW-0560">Oxidoreductase</keyword>
<dbReference type="GO" id="GO:0050661">
    <property type="term" value="F:NADP binding"/>
    <property type="evidence" value="ECO:0007669"/>
    <property type="project" value="InterPro"/>
</dbReference>
<dbReference type="STRING" id="2004952.A0A2C5YQT9"/>
<evidence type="ECO:0000256" key="1">
    <source>
        <dbReference type="ARBA" id="ARBA00004123"/>
    </source>
</evidence>
<name>A0A2C5YQT9_9HYPO</name>
<dbReference type="InterPro" id="IPR017423">
    <property type="entry name" value="TRM6"/>
</dbReference>
<sequence length="1093" mass="121792">MKVAVVGGGPGGLTTLKFLRTAHEFFPIQPIEARLFEAEDRIGGTFVYRVYEDAELVSSKYLTAFSDFRLPDDAPDFVTPQAYVAYLTAYVEAFRLGDSIECRTRVTGIERGPLGVGHVVTMVKGDGREIRWECDAVAVCSGLHVHPSIPYIEGMERVPMVLHSSRLKRREQFGRDTNVVVCGAGETAMDVAHLAVTSPTASVTICHRDGWFCAPKIIPTPRPQRRNAPVRPNKPVDTSVASLFDTAYVHPTLQRSRLLWFAYDQWVKKMHLLISGTEEGPDQWKGHISRDRKNLDSIFLCKSDRALPYISQGHRSTWWLNRLRSSIINVPLADTQGRSIDVMRWPTHVDADGFMHMTEDDGQTPRRFRPDVVIMATGYTPDFAFLGAHYPRPGQADVRGVYKSDDITVAFIGFVRPAIGAIPPLAELQAQLWVLRLLQTRFPTSMPRIGADRDAVPAYELDYRLQPRCGYDFFSSKGGVDHEAYAYQLALDMGAAPKATYVARKGWRLLFVWALGSNFNPKFRLVGPWRWEAGAEAIMRGELFSVVRRSGGLLYLMTYTLIPFAVFGSISLVLYAWTGTISLGKYGSFPSNLLIERPFHLTYEVQERRQGESFSRLRIVPGTELNADLLAADNDDYDELALVDEAAGRMPPQDEDDDPGGSTRQTLTTAEIEHLKRRGADAGKELIAKLMLSHTALDQKSAFSLAKYRLLKEKKFLRRFTILPVDVPLLARWMLEVREPAKILDMRLELIGLVSCWADVHFGGADGRWLAVDDTGGLLVAAMAESMGILHRRSVAGGDGKEDGDDKVKPVDSVATDETMTPNKNHAHPRKRPRRDDLDDHYASGNTITLLHANSQPNLSLLRYFDYDASDPNPPAPHHPLFTHLLPLSWLQLVSPESDPAYAERPPDVPAEELAAWKPNRRGNYFRKRRRWARTRQVVEGARTGGFSGLAVASTMDPVSVLRHALPLLAGGSPIAVYSPHIEPLTKLADCFTIARRAAWLSSPPADAEGRTQAELERWTGTAEFPLNPTLVLGATVHTSRAKRWQVLPGRTHPYMTARGGSDGYVFTGWRAIPAEGRVSARGKFQKKKACGG</sequence>
<dbReference type="Gene3D" id="3.50.50.60">
    <property type="entry name" value="FAD/NAD(P)-binding domain"/>
    <property type="match status" value="1"/>
</dbReference>